<sequence>MSASMPKKPFANTGVQVSRLGFGCMGMSSGVRRDVYMRPAICSHTWKRIACFDVSHAIDATIPEEQTLDLIGKALELTETRTLGSADMYGNGHNEQILAKAFKKYGREKFFLATKFTFVTDPVTKAHSIRGDPEYYQHRVDPKTPIEDSVAAMSELAKEGKVKHLGLSEASAATIRRAHKVQPISAVQSEFSLWELGPLENGVMDTRRGLGIAFVPAHKVHPISAVQSEFSLWEFGPLENGVIYTCRELGIAFVPFSPLGRGFLSGEIRKLADLPEGENFDVNIKLVDAVIELAKKKGVTARLAALAWVLSIGDGVARRWSRDIVIRVQAEISCLEWATGTTKITRLQESLAAASIQLSREEVAEIERAHQQVRSEGRKMKASGLKLLQQ</sequence>
<evidence type="ECO:0000313" key="4">
    <source>
        <dbReference type="Proteomes" id="UP000070544"/>
    </source>
</evidence>
<dbReference type="PANTHER" id="PTHR43625:SF40">
    <property type="entry name" value="ALDO-KETO REDUCTASE YAKC [NADP(+)]"/>
    <property type="match status" value="1"/>
</dbReference>
<dbReference type="InterPro" id="IPR023210">
    <property type="entry name" value="NADP_OxRdtase_dom"/>
</dbReference>
<evidence type="ECO:0000259" key="2">
    <source>
        <dbReference type="Pfam" id="PF00248"/>
    </source>
</evidence>
<dbReference type="GO" id="GO:0005737">
    <property type="term" value="C:cytoplasm"/>
    <property type="evidence" value="ECO:0007669"/>
    <property type="project" value="TreeGrafter"/>
</dbReference>
<dbReference type="InterPro" id="IPR036812">
    <property type="entry name" value="NAD(P)_OxRdtase_dom_sf"/>
</dbReference>
<accession>A0A139A2G8</accession>
<dbReference type="OMA" id="LEQGCTF"/>
<dbReference type="AlphaFoldDB" id="A0A139A2G8"/>
<feature type="domain" description="NADP-dependent oxidoreductase" evidence="2">
    <location>
        <begin position="61"/>
        <end position="120"/>
    </location>
</feature>
<dbReference type="OrthoDB" id="37537at2759"/>
<reference evidence="3 4" key="1">
    <citation type="journal article" date="2015" name="Genome Biol. Evol.">
        <title>Phylogenomic analyses indicate that early fungi evolved digesting cell walls of algal ancestors of land plants.</title>
        <authorList>
            <person name="Chang Y."/>
            <person name="Wang S."/>
            <person name="Sekimoto S."/>
            <person name="Aerts A.L."/>
            <person name="Choi C."/>
            <person name="Clum A."/>
            <person name="LaButti K.M."/>
            <person name="Lindquist E.A."/>
            <person name="Yee Ngan C."/>
            <person name="Ohm R.A."/>
            <person name="Salamov A.A."/>
            <person name="Grigoriev I.V."/>
            <person name="Spatafora J.W."/>
            <person name="Berbee M.L."/>
        </authorList>
    </citation>
    <scope>NUCLEOTIDE SEQUENCE [LARGE SCALE GENOMIC DNA]</scope>
    <source>
        <strain evidence="3 4">JEL478</strain>
    </source>
</reference>
<name>A0A139A2G8_GONPJ</name>
<organism evidence="3 4">
    <name type="scientific">Gonapodya prolifera (strain JEL478)</name>
    <name type="common">Monoblepharis prolifera</name>
    <dbReference type="NCBI Taxonomy" id="1344416"/>
    <lineage>
        <taxon>Eukaryota</taxon>
        <taxon>Fungi</taxon>
        <taxon>Fungi incertae sedis</taxon>
        <taxon>Chytridiomycota</taxon>
        <taxon>Chytridiomycota incertae sedis</taxon>
        <taxon>Monoblepharidomycetes</taxon>
        <taxon>Monoblepharidales</taxon>
        <taxon>Gonapodyaceae</taxon>
        <taxon>Gonapodya</taxon>
    </lineage>
</organism>
<dbReference type="STRING" id="1344416.A0A139A2G8"/>
<dbReference type="InterPro" id="IPR050791">
    <property type="entry name" value="Aldo-Keto_reductase"/>
</dbReference>
<protein>
    <submittedName>
        <fullName evidence="3">Aldo/keto reductase</fullName>
    </submittedName>
</protein>
<dbReference type="EMBL" id="KQ965811">
    <property type="protein sequence ID" value="KXS10934.1"/>
    <property type="molecule type" value="Genomic_DNA"/>
</dbReference>
<gene>
    <name evidence="3" type="ORF">M427DRAFT_36406</name>
</gene>
<dbReference type="SUPFAM" id="SSF51430">
    <property type="entry name" value="NAD(P)-linked oxidoreductase"/>
    <property type="match status" value="2"/>
</dbReference>
<dbReference type="GO" id="GO:0016491">
    <property type="term" value="F:oxidoreductase activity"/>
    <property type="evidence" value="ECO:0007669"/>
    <property type="project" value="UniProtKB-KW"/>
</dbReference>
<proteinExistence type="predicted"/>
<dbReference type="Proteomes" id="UP000070544">
    <property type="component" value="Unassembled WGS sequence"/>
</dbReference>
<dbReference type="Gene3D" id="3.20.20.100">
    <property type="entry name" value="NADP-dependent oxidoreductase domain"/>
    <property type="match status" value="2"/>
</dbReference>
<keyword evidence="4" id="KW-1185">Reference proteome</keyword>
<keyword evidence="1" id="KW-0560">Oxidoreductase</keyword>
<dbReference type="PANTHER" id="PTHR43625">
    <property type="entry name" value="AFLATOXIN B1 ALDEHYDE REDUCTASE"/>
    <property type="match status" value="1"/>
</dbReference>
<dbReference type="Pfam" id="PF00248">
    <property type="entry name" value="Aldo_ket_red"/>
    <property type="match status" value="2"/>
</dbReference>
<feature type="domain" description="NADP-dependent oxidoreductase" evidence="2">
    <location>
        <begin position="217"/>
        <end position="369"/>
    </location>
</feature>
<evidence type="ECO:0000313" key="3">
    <source>
        <dbReference type="EMBL" id="KXS10934.1"/>
    </source>
</evidence>
<evidence type="ECO:0000256" key="1">
    <source>
        <dbReference type="ARBA" id="ARBA00023002"/>
    </source>
</evidence>